<feature type="region of interest" description="Disordered" evidence="1">
    <location>
        <begin position="160"/>
        <end position="241"/>
    </location>
</feature>
<sequence length="241" mass="28848">MTSLRTQMRYMNPYDIHKAVINEYVLKQPGDTRKLRRDGSNDRTDFDVLRDNHRFLWDDSIPDSWEAQFAKKYYDKLFKEYCIGDLSLYKENKIALRWRIEQEVIVGKGQFICGNKKCNEKDDLRTWEVNFAYREQGEKKNALVKIRLCPDCSRKLNHHTKKREVKRLDRKKHRSRHKKAKKRESGGETPETSESRVDSESEDAQTEEESRTVESPWDKHKPVESKSRDEEMEDYLQDLLL</sequence>
<accession>A0A482W436</accession>
<dbReference type="Proteomes" id="UP000292052">
    <property type="component" value="Unassembled WGS sequence"/>
</dbReference>
<protein>
    <submittedName>
        <fullName evidence="2">FRA10AC1-like</fullName>
    </submittedName>
</protein>
<dbReference type="OrthoDB" id="197967at2759"/>
<dbReference type="STRING" id="1661398.A0A482W436"/>
<dbReference type="GO" id="GO:0016791">
    <property type="term" value="F:phosphatase activity"/>
    <property type="evidence" value="ECO:0007669"/>
    <property type="project" value="TreeGrafter"/>
</dbReference>
<evidence type="ECO:0000313" key="2">
    <source>
        <dbReference type="EMBL" id="RZC39824.1"/>
    </source>
</evidence>
<comment type="caution">
    <text evidence="2">The sequence shown here is derived from an EMBL/GenBank/DDBJ whole genome shotgun (WGS) entry which is preliminary data.</text>
</comment>
<dbReference type="PANTHER" id="PTHR11567:SF25">
    <property type="entry name" value="PROTEIN FRA10AC1"/>
    <property type="match status" value="1"/>
</dbReference>
<dbReference type="EMBL" id="QDEB01031144">
    <property type="protein sequence ID" value="RZC39824.1"/>
    <property type="molecule type" value="Genomic_DNA"/>
</dbReference>
<dbReference type="PANTHER" id="PTHR11567">
    <property type="entry name" value="ACID PHOSPHATASE-RELATED"/>
    <property type="match status" value="1"/>
</dbReference>
<organism evidence="2 3">
    <name type="scientific">Asbolus verrucosus</name>
    <name type="common">Desert ironclad beetle</name>
    <dbReference type="NCBI Taxonomy" id="1661398"/>
    <lineage>
        <taxon>Eukaryota</taxon>
        <taxon>Metazoa</taxon>
        <taxon>Ecdysozoa</taxon>
        <taxon>Arthropoda</taxon>
        <taxon>Hexapoda</taxon>
        <taxon>Insecta</taxon>
        <taxon>Pterygota</taxon>
        <taxon>Neoptera</taxon>
        <taxon>Endopterygota</taxon>
        <taxon>Coleoptera</taxon>
        <taxon>Polyphaga</taxon>
        <taxon>Cucujiformia</taxon>
        <taxon>Tenebrionidae</taxon>
        <taxon>Pimeliinae</taxon>
        <taxon>Asbolus</taxon>
    </lineage>
</organism>
<feature type="compositionally biased region" description="Basic residues" evidence="1">
    <location>
        <begin position="160"/>
        <end position="182"/>
    </location>
</feature>
<dbReference type="AlphaFoldDB" id="A0A482W436"/>
<proteinExistence type="predicted"/>
<evidence type="ECO:0000313" key="3">
    <source>
        <dbReference type="Proteomes" id="UP000292052"/>
    </source>
</evidence>
<gene>
    <name evidence="2" type="ORF">BDFB_007067</name>
</gene>
<feature type="compositionally biased region" description="Basic and acidic residues" evidence="1">
    <location>
        <begin position="208"/>
        <end position="229"/>
    </location>
</feature>
<dbReference type="Pfam" id="PF09725">
    <property type="entry name" value="Fra10Ac1"/>
    <property type="match status" value="1"/>
</dbReference>
<reference evidence="2 3" key="1">
    <citation type="submission" date="2017-03" db="EMBL/GenBank/DDBJ databases">
        <title>Genome of the blue death feigning beetle - Asbolus verrucosus.</title>
        <authorList>
            <person name="Rider S.D."/>
        </authorList>
    </citation>
    <scope>NUCLEOTIDE SEQUENCE [LARGE SCALE GENOMIC DNA]</scope>
    <source>
        <strain evidence="2">Butters</strain>
        <tissue evidence="2">Head and leg muscle</tissue>
    </source>
</reference>
<dbReference type="InterPro" id="IPR050645">
    <property type="entry name" value="Histidine_acid_phosphatase"/>
</dbReference>
<keyword evidence="3" id="KW-1185">Reference proteome</keyword>
<dbReference type="InterPro" id="IPR019129">
    <property type="entry name" value="Folate-sensitive_fs_Fra10Ac1"/>
</dbReference>
<evidence type="ECO:0000256" key="1">
    <source>
        <dbReference type="SAM" id="MobiDB-lite"/>
    </source>
</evidence>
<name>A0A482W436_ASBVE</name>
<feature type="compositionally biased region" description="Acidic residues" evidence="1">
    <location>
        <begin position="230"/>
        <end position="241"/>
    </location>
</feature>